<dbReference type="SUPFAM" id="SSF158622">
    <property type="entry name" value="YheA/YmcA-like"/>
    <property type="match status" value="1"/>
</dbReference>
<reference evidence="1" key="1">
    <citation type="submission" date="2019-08" db="EMBL/GenBank/DDBJ databases">
        <authorList>
            <person name="Kucharzyk K."/>
            <person name="Murdoch R.W."/>
            <person name="Higgins S."/>
            <person name="Loffler F."/>
        </authorList>
    </citation>
    <scope>NUCLEOTIDE SEQUENCE</scope>
</reference>
<dbReference type="AlphaFoldDB" id="A0A645BZ66"/>
<accession>A0A645BZ66</accession>
<proteinExistence type="predicted"/>
<gene>
    <name evidence="1" type="ORF">SDC9_117402</name>
</gene>
<organism evidence="1">
    <name type="scientific">bioreactor metagenome</name>
    <dbReference type="NCBI Taxonomy" id="1076179"/>
    <lineage>
        <taxon>unclassified sequences</taxon>
        <taxon>metagenomes</taxon>
        <taxon>ecological metagenomes</taxon>
    </lineage>
</organism>
<dbReference type="Pfam" id="PF06133">
    <property type="entry name" value="Com_YlbF"/>
    <property type="match status" value="1"/>
</dbReference>
<dbReference type="Gene3D" id="1.20.1500.10">
    <property type="entry name" value="YheA/YmcA-like"/>
    <property type="match status" value="1"/>
</dbReference>
<protein>
    <submittedName>
        <fullName evidence="1">Uncharacterized protein</fullName>
    </submittedName>
</protein>
<dbReference type="InterPro" id="IPR023378">
    <property type="entry name" value="YheA/YmcA-like_dom_sf"/>
</dbReference>
<name>A0A645BZ66_9ZZZZ</name>
<dbReference type="EMBL" id="VSSQ01023481">
    <property type="protein sequence ID" value="MPM70447.1"/>
    <property type="molecule type" value="Genomic_DNA"/>
</dbReference>
<evidence type="ECO:0000313" key="1">
    <source>
        <dbReference type="EMBL" id="MPM70447.1"/>
    </source>
</evidence>
<comment type="caution">
    <text evidence="1">The sequence shown here is derived from an EMBL/GenBank/DDBJ whole genome shotgun (WGS) entry which is preliminary data.</text>
</comment>
<dbReference type="InterPro" id="IPR010368">
    <property type="entry name" value="Com_YlbF"/>
</dbReference>
<sequence length="125" mass="14665">MAENEEKPYDFAYYYGGIIRRLGLDRIKEITEELAAAIIETNVFSCFEAAREKINEDELKKINSYKCLKAKLINEYSAETENEANKLYSDMMPNSHTREYIQCEKRLLVFVADIYDEIGQKLMKK</sequence>